<accession>A0A8T0RZL3</accession>
<protein>
    <submittedName>
        <fullName evidence="3">Uncharacterized protein</fullName>
    </submittedName>
</protein>
<dbReference type="Proteomes" id="UP000823388">
    <property type="component" value="Chromosome 5N"/>
</dbReference>
<evidence type="ECO:0000256" key="1">
    <source>
        <dbReference type="SAM" id="MobiDB-lite"/>
    </source>
</evidence>
<comment type="caution">
    <text evidence="3">The sequence shown here is derived from an EMBL/GenBank/DDBJ whole genome shotgun (WGS) entry which is preliminary data.</text>
</comment>
<dbReference type="PANTHER" id="PTHR36312:SF1">
    <property type="entry name" value="OS01G0594500 PROTEIN"/>
    <property type="match status" value="1"/>
</dbReference>
<proteinExistence type="predicted"/>
<organism evidence="3 4">
    <name type="scientific">Panicum virgatum</name>
    <name type="common">Blackwell switchgrass</name>
    <dbReference type="NCBI Taxonomy" id="38727"/>
    <lineage>
        <taxon>Eukaryota</taxon>
        <taxon>Viridiplantae</taxon>
        <taxon>Streptophyta</taxon>
        <taxon>Embryophyta</taxon>
        <taxon>Tracheophyta</taxon>
        <taxon>Spermatophyta</taxon>
        <taxon>Magnoliopsida</taxon>
        <taxon>Liliopsida</taxon>
        <taxon>Poales</taxon>
        <taxon>Poaceae</taxon>
        <taxon>PACMAD clade</taxon>
        <taxon>Panicoideae</taxon>
        <taxon>Panicodae</taxon>
        <taxon>Paniceae</taxon>
        <taxon>Panicinae</taxon>
        <taxon>Panicum</taxon>
        <taxon>Panicum sect. Hiantes</taxon>
    </lineage>
</organism>
<dbReference type="AlphaFoldDB" id="A0A8T0RZL3"/>
<gene>
    <name evidence="3" type="ORF">PVAP13_5NG384500</name>
</gene>
<name>A0A8T0RZL3_PANVG</name>
<keyword evidence="2" id="KW-0732">Signal</keyword>
<dbReference type="PANTHER" id="PTHR36312">
    <property type="entry name" value="THIONIN-LIKE PROTEIN 1"/>
    <property type="match status" value="1"/>
</dbReference>
<reference evidence="3" key="1">
    <citation type="submission" date="2020-05" db="EMBL/GenBank/DDBJ databases">
        <title>WGS assembly of Panicum virgatum.</title>
        <authorList>
            <person name="Lovell J.T."/>
            <person name="Jenkins J."/>
            <person name="Shu S."/>
            <person name="Juenger T.E."/>
            <person name="Schmutz J."/>
        </authorList>
    </citation>
    <scope>NUCLEOTIDE SEQUENCE</scope>
    <source>
        <strain evidence="3">AP13</strain>
    </source>
</reference>
<evidence type="ECO:0000313" key="4">
    <source>
        <dbReference type="Proteomes" id="UP000823388"/>
    </source>
</evidence>
<evidence type="ECO:0000313" key="3">
    <source>
        <dbReference type="EMBL" id="KAG2589789.1"/>
    </source>
</evidence>
<evidence type="ECO:0000256" key="2">
    <source>
        <dbReference type="SAM" id="SignalP"/>
    </source>
</evidence>
<keyword evidence="4" id="KW-1185">Reference proteome</keyword>
<feature type="region of interest" description="Disordered" evidence="1">
    <location>
        <begin position="148"/>
        <end position="254"/>
    </location>
</feature>
<dbReference type="EMBL" id="CM029046">
    <property type="protein sequence ID" value="KAG2589789.1"/>
    <property type="molecule type" value="Genomic_DNA"/>
</dbReference>
<dbReference type="OrthoDB" id="688747at2759"/>
<sequence>MAASGLALAAAAVLAAAALPLLAAGAYADCYDFCFKDCISKDKSMRDYCSYACDKTCAPDGRRPAQAAAAGDLATACHIGCVRGSCHGARAGGKDTVACYGQCYDRCNTGGLPRPLRAGAGVVRPAALPGSPFHEKQDGPFHVKQDGIGPAALPGSPFHKKQDSVVPAALPGSPFHEKQDGVGPATLPGSPFHEKQDGVVTATLPGSPFHEKQDGVVPAALPGSPFHEKQDGVGPAALPDPDDVSHQAWGAVLP</sequence>
<dbReference type="InterPro" id="IPR038975">
    <property type="entry name" value="THNL"/>
</dbReference>
<feature type="chain" id="PRO_5035716319" evidence="2">
    <location>
        <begin position="29"/>
        <end position="254"/>
    </location>
</feature>
<feature type="signal peptide" evidence="2">
    <location>
        <begin position="1"/>
        <end position="28"/>
    </location>
</feature>